<evidence type="ECO:0000259" key="1">
    <source>
        <dbReference type="SMART" id="SM00382"/>
    </source>
</evidence>
<dbReference type="AlphaFoldDB" id="A0A0F9PS48"/>
<accession>A0A0F9PS48</accession>
<gene>
    <name evidence="2" type="ORF">LCGC14_0863830</name>
</gene>
<proteinExistence type="predicted"/>
<organism evidence="2">
    <name type="scientific">marine sediment metagenome</name>
    <dbReference type="NCBI Taxonomy" id="412755"/>
    <lineage>
        <taxon>unclassified sequences</taxon>
        <taxon>metagenomes</taxon>
        <taxon>ecological metagenomes</taxon>
    </lineage>
</organism>
<dbReference type="SUPFAM" id="SSF52540">
    <property type="entry name" value="P-loop containing nucleoside triphosphate hydrolases"/>
    <property type="match status" value="1"/>
</dbReference>
<protein>
    <recommendedName>
        <fullName evidence="1">AAA+ ATPase domain-containing protein</fullName>
    </recommendedName>
</protein>
<evidence type="ECO:0000313" key="2">
    <source>
        <dbReference type="EMBL" id="KKN27527.1"/>
    </source>
</evidence>
<comment type="caution">
    <text evidence="2">The sequence shown here is derived from an EMBL/GenBank/DDBJ whole genome shotgun (WGS) entry which is preliminary data.</text>
</comment>
<dbReference type="SMART" id="SM00382">
    <property type="entry name" value="AAA"/>
    <property type="match status" value="1"/>
</dbReference>
<reference evidence="2" key="1">
    <citation type="journal article" date="2015" name="Nature">
        <title>Complex archaea that bridge the gap between prokaryotes and eukaryotes.</title>
        <authorList>
            <person name="Spang A."/>
            <person name="Saw J.H."/>
            <person name="Jorgensen S.L."/>
            <person name="Zaremba-Niedzwiedzka K."/>
            <person name="Martijn J."/>
            <person name="Lind A.E."/>
            <person name="van Eijk R."/>
            <person name="Schleper C."/>
            <person name="Guy L."/>
            <person name="Ettema T.J."/>
        </authorList>
    </citation>
    <scope>NUCLEOTIDE SEQUENCE</scope>
</reference>
<dbReference type="Gene3D" id="3.40.50.300">
    <property type="entry name" value="P-loop containing nucleotide triphosphate hydrolases"/>
    <property type="match status" value="1"/>
</dbReference>
<dbReference type="EMBL" id="LAZR01002630">
    <property type="protein sequence ID" value="KKN27527.1"/>
    <property type="molecule type" value="Genomic_DNA"/>
</dbReference>
<dbReference type="InterPro" id="IPR011703">
    <property type="entry name" value="ATPase_AAA-3"/>
</dbReference>
<dbReference type="PANTHER" id="PTHR42759">
    <property type="entry name" value="MOXR FAMILY PROTEIN"/>
    <property type="match status" value="1"/>
</dbReference>
<dbReference type="CDD" id="cd00009">
    <property type="entry name" value="AAA"/>
    <property type="match status" value="1"/>
</dbReference>
<feature type="domain" description="AAA+ ATPase" evidence="1">
    <location>
        <begin position="33"/>
        <end position="195"/>
    </location>
</feature>
<dbReference type="InterPro" id="IPR003593">
    <property type="entry name" value="AAA+_ATPase"/>
</dbReference>
<dbReference type="InterPro" id="IPR027417">
    <property type="entry name" value="P-loop_NTPase"/>
</dbReference>
<dbReference type="GO" id="GO:0016887">
    <property type="term" value="F:ATP hydrolysis activity"/>
    <property type="evidence" value="ECO:0007669"/>
    <property type="project" value="InterPro"/>
</dbReference>
<dbReference type="Pfam" id="PF07726">
    <property type="entry name" value="AAA_3"/>
    <property type="match status" value="1"/>
</dbReference>
<dbReference type="GO" id="GO:0005524">
    <property type="term" value="F:ATP binding"/>
    <property type="evidence" value="ECO:0007669"/>
    <property type="project" value="InterPro"/>
</dbReference>
<name>A0A0F9PS48_9ZZZZ</name>
<dbReference type="PIRSF" id="PIRSF002849">
    <property type="entry name" value="AAA_ATPase_chaperone_MoxR_prd"/>
    <property type="match status" value="1"/>
</dbReference>
<dbReference type="InterPro" id="IPR050764">
    <property type="entry name" value="CbbQ/NirQ/NorQ/GpvN"/>
</dbReference>
<dbReference type="PANTHER" id="PTHR42759:SF1">
    <property type="entry name" value="MAGNESIUM-CHELATASE SUBUNIT CHLD"/>
    <property type="match status" value="1"/>
</dbReference>
<sequence length="290" mass="32349">MVNATRIVKEIQEKYQIIGRKEELRQIILAHSVGKNILLEGSVGVGKTTLAKAIASYFTSNFYRVDCSEELLPHNLVGYFDPPLVIAKGYVEDSYRYGPLTLALMNGGCLFINEINRMPENTQNSLLTALDEKILEIPKLKTIKAHKDFFTVSTQNPAAHVGVTVLGEALKDRFIWINLAYQSPVEEILIIKQKAKLNTDSDDKISTISQKIIQITRDSSSIRRGSSIRGAIDLATLVNQYDSNSSLKNWVEAGVMALHNKIELEDGLTQSKKEIITNIVLAVLNKSDFQ</sequence>